<evidence type="ECO:0000313" key="4">
    <source>
        <dbReference type="EMBL" id="TFV36596.1"/>
    </source>
</evidence>
<dbReference type="PANTHER" id="PTHR32309:SF31">
    <property type="entry name" value="CAPSULAR EXOPOLYSACCHARIDE FAMILY"/>
    <property type="match status" value="1"/>
</dbReference>
<feature type="region of interest" description="Disordered" evidence="2">
    <location>
        <begin position="283"/>
        <end position="303"/>
    </location>
</feature>
<evidence type="ECO:0008006" key="6">
    <source>
        <dbReference type="Google" id="ProtNLM"/>
    </source>
</evidence>
<organism evidence="4 5">
    <name type="scientific">Bradyrhizobium niftali</name>
    <dbReference type="NCBI Taxonomy" id="2560055"/>
    <lineage>
        <taxon>Bacteria</taxon>
        <taxon>Pseudomonadati</taxon>
        <taxon>Pseudomonadota</taxon>
        <taxon>Alphaproteobacteria</taxon>
        <taxon>Hyphomicrobiales</taxon>
        <taxon>Nitrobacteraceae</taxon>
        <taxon>Bradyrhizobium</taxon>
    </lineage>
</organism>
<dbReference type="InterPro" id="IPR050445">
    <property type="entry name" value="Bact_polysacc_biosynth/exp"/>
</dbReference>
<keyword evidence="3" id="KW-0472">Membrane</keyword>
<gene>
    <name evidence="4" type="ORF">E4K65_45010</name>
</gene>
<proteinExistence type="predicted"/>
<protein>
    <recommendedName>
        <fullName evidence="6">Polysaccharide chain length determinant N-terminal domain-containing protein</fullName>
    </recommendedName>
</protein>
<dbReference type="Proteomes" id="UP000297966">
    <property type="component" value="Unassembled WGS sequence"/>
</dbReference>
<name>A0A4Y9L1D5_9BRAD</name>
<dbReference type="AlphaFoldDB" id="A0A4Y9L1D5"/>
<evidence type="ECO:0000313" key="5">
    <source>
        <dbReference type="Proteomes" id="UP000297966"/>
    </source>
</evidence>
<evidence type="ECO:0000256" key="2">
    <source>
        <dbReference type="SAM" id="MobiDB-lite"/>
    </source>
</evidence>
<accession>A0A4Y9L1D5</accession>
<reference evidence="4 5" key="1">
    <citation type="submission" date="2019-03" db="EMBL/GenBank/DDBJ databases">
        <title>Bradyrhizobium diversity isolated from nodules of Chamaecrista fasciculata.</title>
        <authorList>
            <person name="Klepa M.S."/>
            <person name="Urquiaga M.O."/>
            <person name="Hungria M."/>
            <person name="Delamuta J.R."/>
        </authorList>
    </citation>
    <scope>NUCLEOTIDE SEQUENCE [LARGE SCALE GENOMIC DNA]</scope>
    <source>
        <strain evidence="4 5">CNPSo 3448</strain>
    </source>
</reference>
<feature type="coiled-coil region" evidence="1">
    <location>
        <begin position="355"/>
        <end position="389"/>
    </location>
</feature>
<comment type="caution">
    <text evidence="4">The sequence shown here is derived from an EMBL/GenBank/DDBJ whole genome shotgun (WGS) entry which is preliminary data.</text>
</comment>
<evidence type="ECO:0000256" key="1">
    <source>
        <dbReference type="SAM" id="Coils"/>
    </source>
</evidence>
<dbReference type="EMBL" id="SPQT01000062">
    <property type="protein sequence ID" value="TFV36596.1"/>
    <property type="molecule type" value="Genomic_DNA"/>
</dbReference>
<keyword evidence="3" id="KW-0812">Transmembrane</keyword>
<dbReference type="PANTHER" id="PTHR32309">
    <property type="entry name" value="TYROSINE-PROTEIN KINASE"/>
    <property type="match status" value="1"/>
</dbReference>
<feature type="transmembrane region" description="Helical" evidence="3">
    <location>
        <begin position="424"/>
        <end position="446"/>
    </location>
</feature>
<keyword evidence="3" id="KW-1133">Transmembrane helix</keyword>
<evidence type="ECO:0000256" key="3">
    <source>
        <dbReference type="SAM" id="Phobius"/>
    </source>
</evidence>
<feature type="transmembrane region" description="Helical" evidence="3">
    <location>
        <begin position="45"/>
        <end position="67"/>
    </location>
</feature>
<dbReference type="OrthoDB" id="8234632at2"/>
<dbReference type="RefSeq" id="WP_135179554.1">
    <property type="nucleotide sequence ID" value="NZ_SPQT01000062.1"/>
</dbReference>
<keyword evidence="5" id="KW-1185">Reference proteome</keyword>
<keyword evidence="1" id="KW-0175">Coiled coil</keyword>
<sequence length="475" mass="52529">MTSLEPRQDYRVILRPQVEDRRAAEKDIEQSDSLELFVLRALRRYWLISATVFVLGILSAVLLHALLDTKYEAAASLLIDNGKQSEANQGFDSVFVNSQIELLNSEFVIRSAIQNVGDGKLYPKSPDGEFSQLLTYLSVAQKKMKNEDRAYKSAARALKVQLEPRTSMIRVSFRHEDPRLAASFVNALTESYLGKYRALYTQAGAADFLHGEVDQLQRKVATAAGVLGAFMTANRTYAIDEQKKLLLTRQSDLAKSVATVRTELAQRQEELRVVEEQIGQLRPNAARASQARDPSKPAPEAAVPLPYNRNLFGDDPPLLLVKLYQESTQQFLTLKMTIAGLRAAESAHTAELGNVAKELVTLASLEAETNRLKRQLSSAEQELSEITSRAGEKRIAAAMTENNLSAIKIAQSASVPFETAGRSVWLFLAIGSFLSALTAVGVACALQLISAHRNPPTYVAASFLRTVRFYMFFPS</sequence>